<dbReference type="InterPro" id="IPR014576">
    <property type="entry name" value="Pesterase_YhaO"/>
</dbReference>
<dbReference type="InterPro" id="IPR041796">
    <property type="entry name" value="Mre11_N"/>
</dbReference>
<dbReference type="Proteomes" id="UP000782705">
    <property type="component" value="Unassembled WGS sequence"/>
</dbReference>
<dbReference type="Pfam" id="PF00149">
    <property type="entry name" value="Metallophos"/>
    <property type="match status" value="1"/>
</dbReference>
<proteinExistence type="predicted"/>
<dbReference type="Gene3D" id="3.60.21.10">
    <property type="match status" value="1"/>
</dbReference>
<gene>
    <name evidence="3" type="ORF">BAU17_10310</name>
</gene>
<evidence type="ECO:0000259" key="2">
    <source>
        <dbReference type="Pfam" id="PF00149"/>
    </source>
</evidence>
<organism evidence="3 4">
    <name type="scientific">Candidatus Enterococcus willemsii</name>
    <dbReference type="NCBI Taxonomy" id="1857215"/>
    <lineage>
        <taxon>Bacteria</taxon>
        <taxon>Bacillati</taxon>
        <taxon>Bacillota</taxon>
        <taxon>Bacilli</taxon>
        <taxon>Lactobacillales</taxon>
        <taxon>Enterococcaceae</taxon>
        <taxon>Enterococcus</taxon>
    </lineage>
</organism>
<dbReference type="PIRSF" id="PIRSF033091">
    <property type="entry name" value="Pesterase_YhaO"/>
    <property type="match status" value="1"/>
</dbReference>
<sequence>MLRFIHCADLHFDRSFEGLHLVANRVRELALANEQVLENIVSLALSEQVDFLLLAGDTFHQNRPSLKTQHLFFQQMNRLKEKNIPVYMSFGNHDFYEKERYWFDFPDNIYLFQEEAVTTVEGKTATGETYAISGFSYHHPWITTSKVNEYPNRQATYHIGMYHGDMQGNYAPFRVQEMKQKGYDYWALGHIHVPTQLAVEPPIIYAGAPQGHTQKETQIQGVLLVSLGETVEITPKSVAAITWETVTVSLKAIRDQRTALEKIQQTFLASEKKLIHLKLVDTEGLPTQWLNEKEKPEIIAYLNDNFARKGWEQMIYQLTDQATSEETKLLLSGKEVVKQLLESYQEEAVFQSIVDELATHPLVKRTLSLDELKQETLEQVKEIFTYEFRWSEEEK</sequence>
<reference evidence="3 4" key="1">
    <citation type="submission" date="2016-06" db="EMBL/GenBank/DDBJ databases">
        <title>Four novel species of enterococci isolated from chicken manure.</title>
        <authorList>
            <person name="Van Tyne D."/>
        </authorList>
    </citation>
    <scope>NUCLEOTIDE SEQUENCE [LARGE SCALE GENOMIC DNA]</scope>
    <source>
        <strain evidence="3 4">CU12B</strain>
    </source>
</reference>
<evidence type="ECO:0000313" key="4">
    <source>
        <dbReference type="Proteomes" id="UP000782705"/>
    </source>
</evidence>
<keyword evidence="4" id="KW-1185">Reference proteome</keyword>
<keyword evidence="1" id="KW-0378">Hydrolase</keyword>
<dbReference type="EMBL" id="MAEL01000031">
    <property type="protein sequence ID" value="KAF1304585.1"/>
    <property type="molecule type" value="Genomic_DNA"/>
</dbReference>
<dbReference type="PANTHER" id="PTHR30337">
    <property type="entry name" value="COMPONENT OF ATP-DEPENDENT DSDNA EXONUCLEASE"/>
    <property type="match status" value="1"/>
</dbReference>
<evidence type="ECO:0000313" key="3">
    <source>
        <dbReference type="EMBL" id="KAF1304585.1"/>
    </source>
</evidence>
<dbReference type="RefSeq" id="WP_161901614.1">
    <property type="nucleotide sequence ID" value="NZ_MAEL01000031.1"/>
</dbReference>
<dbReference type="CDD" id="cd00840">
    <property type="entry name" value="MPP_Mre11_N"/>
    <property type="match status" value="1"/>
</dbReference>
<dbReference type="InterPro" id="IPR004843">
    <property type="entry name" value="Calcineurin-like_PHP"/>
</dbReference>
<name>A0ABQ6Z0M8_9ENTE</name>
<accession>A0ABQ6Z0M8</accession>
<comment type="caution">
    <text evidence="3">The sequence shown here is derived from an EMBL/GenBank/DDBJ whole genome shotgun (WGS) entry which is preliminary data.</text>
</comment>
<dbReference type="InterPro" id="IPR029052">
    <property type="entry name" value="Metallo-depent_PP-like"/>
</dbReference>
<dbReference type="SUPFAM" id="SSF56300">
    <property type="entry name" value="Metallo-dependent phosphatases"/>
    <property type="match status" value="1"/>
</dbReference>
<evidence type="ECO:0000256" key="1">
    <source>
        <dbReference type="ARBA" id="ARBA00022801"/>
    </source>
</evidence>
<feature type="domain" description="Calcineurin-like phosphoesterase" evidence="2">
    <location>
        <begin position="2"/>
        <end position="194"/>
    </location>
</feature>
<dbReference type="PANTHER" id="PTHR30337:SF7">
    <property type="entry name" value="PHOSPHOESTERASE"/>
    <property type="match status" value="1"/>
</dbReference>
<dbReference type="InterPro" id="IPR050535">
    <property type="entry name" value="DNA_Repair-Maintenance_Comp"/>
</dbReference>
<protein>
    <submittedName>
        <fullName evidence="3">Metallophosphoesterase</fullName>
    </submittedName>
</protein>